<keyword evidence="1" id="KW-0732">Signal</keyword>
<comment type="caution">
    <text evidence="2">The sequence shown here is derived from an EMBL/GenBank/DDBJ whole genome shotgun (WGS) entry which is preliminary data.</text>
</comment>
<dbReference type="InterPro" id="IPR006059">
    <property type="entry name" value="SBP"/>
</dbReference>
<accession>A0A7X0SGP8</accession>
<name>A0A7X0SGP8_9BACL</name>
<dbReference type="RefSeq" id="WP_185127299.1">
    <property type="nucleotide sequence ID" value="NZ_JACJVO010000002.1"/>
</dbReference>
<sequence>MQGKRRRSLLAIPLSGALLLAACSDSQPASDTGARSASGRTDVSAVLYGMDLAFPDGLDENHNPYLDFIEQATGLDVDVLLPPEDAYEEKLNVIMASGNAPDLINAVSGVWVDNYARRGDLLPLDDWLRQYGKHLLANIPEELWDRVRYDGRIYAVPSLSETDGTELMYARKDWLDRLGLAPPRTLEQYYEAIKAFAKDDPDGNGIDDTYGLILTEHLGRSSPFFGAFGTQLDQWLERDGKLVYGNVLPETKNALEFLRRLYSEGLMDPQYPLNETATLADKVRSGKVGLYSATWYDTRGAIKDSMDHHPGEEWIALDDPVGPDGLQGVYGNNPIRSYNVVPKGSANPAGAIRMLDFIAGEGYKTLKLGFENDVWTMKDGVMATDFAKHNQQQYRGIYQSLADFDNPALNARRLDSLGPFHLNDNLKRIDEHLMPDAFTGAPTPSMSQYGAKLKDLQDVFDRIVMGLVPLEAFDDYAAQWYANGGAEITREVNDWYRQSKQGTEN</sequence>
<gene>
    <name evidence="2" type="ORF">H7C18_01805</name>
</gene>
<dbReference type="Gene3D" id="3.40.190.10">
    <property type="entry name" value="Periplasmic binding protein-like II"/>
    <property type="match status" value="2"/>
</dbReference>
<evidence type="ECO:0000313" key="2">
    <source>
        <dbReference type="EMBL" id="MBB6729628.1"/>
    </source>
</evidence>
<protein>
    <submittedName>
        <fullName evidence="2">Extracellular solute-binding protein</fullName>
    </submittedName>
</protein>
<dbReference type="AlphaFoldDB" id="A0A7X0SGP8"/>
<dbReference type="CDD" id="cd13580">
    <property type="entry name" value="PBP2_AlgQ_like_1"/>
    <property type="match status" value="1"/>
</dbReference>
<evidence type="ECO:0000313" key="3">
    <source>
        <dbReference type="Proteomes" id="UP000564644"/>
    </source>
</evidence>
<dbReference type="EMBL" id="JACJVO010000002">
    <property type="protein sequence ID" value="MBB6729628.1"/>
    <property type="molecule type" value="Genomic_DNA"/>
</dbReference>
<dbReference type="PANTHER" id="PTHR43649">
    <property type="entry name" value="ARABINOSE-BINDING PROTEIN-RELATED"/>
    <property type="match status" value="1"/>
</dbReference>
<proteinExistence type="predicted"/>
<feature type="signal peptide" evidence="1">
    <location>
        <begin position="1"/>
        <end position="29"/>
    </location>
</feature>
<dbReference type="Proteomes" id="UP000564644">
    <property type="component" value="Unassembled WGS sequence"/>
</dbReference>
<dbReference type="PROSITE" id="PS51257">
    <property type="entry name" value="PROKAR_LIPOPROTEIN"/>
    <property type="match status" value="1"/>
</dbReference>
<dbReference type="InterPro" id="IPR050490">
    <property type="entry name" value="Bact_solute-bd_prot1"/>
</dbReference>
<evidence type="ECO:0000256" key="1">
    <source>
        <dbReference type="SAM" id="SignalP"/>
    </source>
</evidence>
<dbReference type="SUPFAM" id="SSF53850">
    <property type="entry name" value="Periplasmic binding protein-like II"/>
    <property type="match status" value="1"/>
</dbReference>
<reference evidence="2 3" key="1">
    <citation type="submission" date="2020-08" db="EMBL/GenBank/DDBJ databases">
        <title>Cohnella phylogeny.</title>
        <authorList>
            <person name="Dunlap C."/>
        </authorList>
    </citation>
    <scope>NUCLEOTIDE SEQUENCE [LARGE SCALE GENOMIC DNA]</scope>
    <source>
        <strain evidence="2 3">CBP 2801</strain>
    </source>
</reference>
<keyword evidence="3" id="KW-1185">Reference proteome</keyword>
<organism evidence="2 3">
    <name type="scientific">Cohnella zeiphila</name>
    <dbReference type="NCBI Taxonomy" id="2761120"/>
    <lineage>
        <taxon>Bacteria</taxon>
        <taxon>Bacillati</taxon>
        <taxon>Bacillota</taxon>
        <taxon>Bacilli</taxon>
        <taxon>Bacillales</taxon>
        <taxon>Paenibacillaceae</taxon>
        <taxon>Cohnella</taxon>
    </lineage>
</organism>
<dbReference type="Pfam" id="PF01547">
    <property type="entry name" value="SBP_bac_1"/>
    <property type="match status" value="1"/>
</dbReference>
<feature type="chain" id="PRO_5038669636" evidence="1">
    <location>
        <begin position="30"/>
        <end position="505"/>
    </location>
</feature>
<dbReference type="PANTHER" id="PTHR43649:SF12">
    <property type="entry name" value="DIACETYLCHITOBIOSE BINDING PROTEIN DASA"/>
    <property type="match status" value="1"/>
</dbReference>